<evidence type="ECO:0000256" key="8">
    <source>
        <dbReference type="ARBA" id="ARBA00022737"/>
    </source>
</evidence>
<dbReference type="PROSITE" id="PS51464">
    <property type="entry name" value="SIS"/>
    <property type="match status" value="2"/>
</dbReference>
<comment type="subunit">
    <text evidence="10">Homodimer.</text>
</comment>
<dbReference type="InterPro" id="IPR047084">
    <property type="entry name" value="GFAT_N"/>
</dbReference>
<keyword evidence="8" id="KW-0677">Repeat</keyword>
<evidence type="ECO:0000256" key="7">
    <source>
        <dbReference type="ARBA" id="ARBA00022679"/>
    </source>
</evidence>
<dbReference type="GO" id="GO:0006047">
    <property type="term" value="P:UDP-N-acetylglucosamine metabolic process"/>
    <property type="evidence" value="ECO:0007669"/>
    <property type="project" value="TreeGrafter"/>
</dbReference>
<dbReference type="EMBL" id="NPDN01000002">
    <property type="protein sequence ID" value="PJZ26935.1"/>
    <property type="molecule type" value="Genomic_DNA"/>
</dbReference>
<evidence type="ECO:0000256" key="6">
    <source>
        <dbReference type="ARBA" id="ARBA00022576"/>
    </source>
</evidence>
<dbReference type="AlphaFoldDB" id="A0A2M9XGW5"/>
<keyword evidence="9" id="KW-0315">Glutamine amidotransferase</keyword>
<protein>
    <recommendedName>
        <fullName evidence="4 10">Glutamine--fructose-6-phosphate aminotransferase [isomerizing]</fullName>
        <ecNumber evidence="3 10">2.6.1.16</ecNumber>
    </recommendedName>
    <alternativeName>
        <fullName evidence="10">D-fructose-6-phosphate amidotransferase</fullName>
    </alternativeName>
    <alternativeName>
        <fullName evidence="10">GFAT</fullName>
    </alternativeName>
    <alternativeName>
        <fullName evidence="10">Glucosamine-6-phosphate synthase</fullName>
    </alternativeName>
    <alternativeName>
        <fullName evidence="10">Hexosephosphate aminotransferase</fullName>
    </alternativeName>
    <alternativeName>
        <fullName evidence="10">L-glutamine--D-fructose-6-phosphate amidotransferase</fullName>
    </alternativeName>
</protein>
<dbReference type="InterPro" id="IPR035490">
    <property type="entry name" value="GlmS/FrlB_SIS"/>
</dbReference>
<accession>A0A2M9XGW5</accession>
<evidence type="ECO:0000256" key="3">
    <source>
        <dbReference type="ARBA" id="ARBA00012916"/>
    </source>
</evidence>
<feature type="domain" description="SIS" evidence="12">
    <location>
        <begin position="286"/>
        <end position="426"/>
    </location>
</feature>
<evidence type="ECO:0000256" key="1">
    <source>
        <dbReference type="ARBA" id="ARBA00001031"/>
    </source>
</evidence>
<keyword evidence="5 10" id="KW-0963">Cytoplasm</keyword>
<dbReference type="NCBIfam" id="TIGR01135">
    <property type="entry name" value="glmS"/>
    <property type="match status" value="1"/>
</dbReference>
<dbReference type="GO" id="GO:0097367">
    <property type="term" value="F:carbohydrate derivative binding"/>
    <property type="evidence" value="ECO:0007669"/>
    <property type="project" value="InterPro"/>
</dbReference>
<comment type="subcellular location">
    <subcellularLocation>
        <location evidence="2 10">Cytoplasm</location>
    </subcellularLocation>
</comment>
<dbReference type="InterPro" id="IPR046348">
    <property type="entry name" value="SIS_dom_sf"/>
</dbReference>
<feature type="domain" description="SIS" evidence="12">
    <location>
        <begin position="459"/>
        <end position="600"/>
    </location>
</feature>
<dbReference type="Gene3D" id="3.40.50.10490">
    <property type="entry name" value="Glucose-6-phosphate isomerase like protein, domain 1"/>
    <property type="match status" value="2"/>
</dbReference>
<evidence type="ECO:0000259" key="12">
    <source>
        <dbReference type="PROSITE" id="PS51464"/>
    </source>
</evidence>
<evidence type="ECO:0000313" key="13">
    <source>
        <dbReference type="EMBL" id="PJZ26935.1"/>
    </source>
</evidence>
<dbReference type="Pfam" id="PF13522">
    <property type="entry name" value="GATase_6"/>
    <property type="match status" value="1"/>
</dbReference>
<comment type="function">
    <text evidence="10">Catalyzes the first step in hexosamine metabolism, converting fructose-6P into glucosamine-6P using glutamine as a nitrogen source.</text>
</comment>
<gene>
    <name evidence="10 13" type="primary">glmS</name>
    <name evidence="13" type="ORF">CH357_05495</name>
</gene>
<keyword evidence="14" id="KW-1185">Reference proteome</keyword>
<evidence type="ECO:0000256" key="5">
    <source>
        <dbReference type="ARBA" id="ARBA00022490"/>
    </source>
</evidence>
<feature type="initiator methionine" description="Removed" evidence="10">
    <location>
        <position position="1"/>
    </location>
</feature>
<dbReference type="InterPro" id="IPR035466">
    <property type="entry name" value="GlmS/AgaS_SIS"/>
</dbReference>
<dbReference type="NCBIfam" id="NF001484">
    <property type="entry name" value="PRK00331.1"/>
    <property type="match status" value="1"/>
</dbReference>
<dbReference type="CDD" id="cd00714">
    <property type="entry name" value="GFAT"/>
    <property type="match status" value="1"/>
</dbReference>
<dbReference type="Gene3D" id="3.60.20.10">
    <property type="entry name" value="Glutamine Phosphoribosylpyrophosphate, subunit 1, domain 1"/>
    <property type="match status" value="1"/>
</dbReference>
<dbReference type="InterPro" id="IPR001347">
    <property type="entry name" value="SIS_dom"/>
</dbReference>
<evidence type="ECO:0000256" key="2">
    <source>
        <dbReference type="ARBA" id="ARBA00004496"/>
    </source>
</evidence>
<evidence type="ECO:0000256" key="10">
    <source>
        <dbReference type="HAMAP-Rule" id="MF_00164"/>
    </source>
</evidence>
<dbReference type="Proteomes" id="UP000232196">
    <property type="component" value="Unassembled WGS sequence"/>
</dbReference>
<keyword evidence="6 10" id="KW-0032">Aminotransferase</keyword>
<dbReference type="GO" id="GO:0006002">
    <property type="term" value="P:fructose 6-phosphate metabolic process"/>
    <property type="evidence" value="ECO:0007669"/>
    <property type="project" value="TreeGrafter"/>
</dbReference>
<dbReference type="EC" id="2.6.1.16" evidence="3 10"/>
<dbReference type="FunFam" id="3.40.50.10490:FF:000002">
    <property type="entry name" value="Glutamine--fructose-6-phosphate aminotransferase [isomerizing]"/>
    <property type="match status" value="1"/>
</dbReference>
<dbReference type="OrthoDB" id="106547at2"/>
<dbReference type="PANTHER" id="PTHR10937">
    <property type="entry name" value="GLUCOSAMINE--FRUCTOSE-6-PHOSPHATE AMINOTRANSFERASE, ISOMERIZING"/>
    <property type="match status" value="1"/>
</dbReference>
<reference evidence="13 14" key="1">
    <citation type="submission" date="2017-07" db="EMBL/GenBank/DDBJ databases">
        <title>Leptospira spp. isolated from tropical soils.</title>
        <authorList>
            <person name="Thibeaux R."/>
            <person name="Iraola G."/>
            <person name="Ferres I."/>
            <person name="Bierque E."/>
            <person name="Girault D."/>
            <person name="Soupe-Gilbert M.-E."/>
            <person name="Picardeau M."/>
            <person name="Goarant C."/>
        </authorList>
    </citation>
    <scope>NUCLEOTIDE SEQUENCE [LARGE SCALE GENOMIC DNA]</scope>
    <source>
        <strain evidence="13 14">MCA1-C-A1</strain>
    </source>
</reference>
<comment type="caution">
    <text evidence="13">The sequence shown here is derived from an EMBL/GenBank/DDBJ whole genome shotgun (WGS) entry which is preliminary data.</text>
</comment>
<comment type="catalytic activity">
    <reaction evidence="1 10">
        <text>D-fructose 6-phosphate + L-glutamine = D-glucosamine 6-phosphate + L-glutamate</text>
        <dbReference type="Rhea" id="RHEA:13237"/>
        <dbReference type="ChEBI" id="CHEBI:29985"/>
        <dbReference type="ChEBI" id="CHEBI:58359"/>
        <dbReference type="ChEBI" id="CHEBI:58725"/>
        <dbReference type="ChEBI" id="CHEBI:61527"/>
        <dbReference type="EC" id="2.6.1.16"/>
    </reaction>
</comment>
<dbReference type="InterPro" id="IPR017932">
    <property type="entry name" value="GATase_2_dom"/>
</dbReference>
<dbReference type="PROSITE" id="PS51278">
    <property type="entry name" value="GATASE_TYPE_2"/>
    <property type="match status" value="1"/>
</dbReference>
<sequence>MCGIVGYAGDKNVESVLIVGLIGLEYRGYDSAGIAVLDRGEIQVRKQKGKIKDLENYLKEHPIRGNVGIGHTRWATHGEPNQINAHPHTDSKSTVAVVHNGIIENYSELRQELKQKGFVFHSMTDTEVLPNLLAESRKKGKSNKEAFLELFNRVHGKWAIAVVFDNEPDRVYFAQDGAPLLLGRGKEEYYLASDISPLTRNCREVYYINSKEWGYFTKTECKIFGFDGAEKEFEFKTQDIKFEDVDKGGYPHFMIKEIHEQPGIFRRIIQSRIAENGEIEFPESTISREMMSKVNRIIIQAAGTSYYAGMLGKHYLENFAKIQTDTETSSEFRYRNPVVEGDTLIVGISQSGETADTLASLLEAKAKFIKVLSLVNNVNSTIARESDSFIRTDAGPEIGVASTKAFTAQVINLLLFSLYVARLKWIVSDEELKTLLEEIRLLPGKMERILAQAHILETWAADFTKTKDFVFLGRTYNHPVALEGALKLKEVSYIHASGYAGGEFKHGPIALITNEVPVVCIATKSEIYSKMLSNIQEIKARNGIIISIVTEGDKEARELSDYCFEVPDCPEILSPILNVLPLQLLAYYSAVARGCPPDQPRNLAKSVTVE</sequence>
<dbReference type="HAMAP" id="MF_00164">
    <property type="entry name" value="GlmS"/>
    <property type="match status" value="1"/>
</dbReference>
<name>A0A2M9XGW5_9LEPT</name>
<dbReference type="InterPro" id="IPR005855">
    <property type="entry name" value="GFAT"/>
</dbReference>
<evidence type="ECO:0000256" key="4">
    <source>
        <dbReference type="ARBA" id="ARBA00016090"/>
    </source>
</evidence>
<feature type="domain" description="Glutamine amidotransferase type-2" evidence="11">
    <location>
        <begin position="2"/>
        <end position="219"/>
    </location>
</feature>
<keyword evidence="7 10" id="KW-0808">Transferase</keyword>
<proteinExistence type="inferred from homology"/>
<feature type="active site" description="Nucleophile; for GATase activity" evidence="10">
    <location>
        <position position="2"/>
    </location>
</feature>
<dbReference type="CDD" id="cd05009">
    <property type="entry name" value="SIS_GlmS_GlmD_2"/>
    <property type="match status" value="1"/>
</dbReference>
<dbReference type="SUPFAM" id="SSF56235">
    <property type="entry name" value="N-terminal nucleophile aminohydrolases (Ntn hydrolases)"/>
    <property type="match status" value="1"/>
</dbReference>
<dbReference type="SUPFAM" id="SSF53697">
    <property type="entry name" value="SIS domain"/>
    <property type="match status" value="1"/>
</dbReference>
<dbReference type="GO" id="GO:0006487">
    <property type="term" value="P:protein N-linked glycosylation"/>
    <property type="evidence" value="ECO:0007669"/>
    <property type="project" value="TreeGrafter"/>
</dbReference>
<dbReference type="PANTHER" id="PTHR10937:SF0">
    <property type="entry name" value="GLUTAMINE--FRUCTOSE-6-PHOSPHATE TRANSAMINASE (ISOMERIZING)"/>
    <property type="match status" value="1"/>
</dbReference>
<dbReference type="FunFam" id="3.40.50.10490:FF:000001">
    <property type="entry name" value="Glutamine--fructose-6-phosphate aminotransferase [isomerizing]"/>
    <property type="match status" value="1"/>
</dbReference>
<dbReference type="GO" id="GO:0046349">
    <property type="term" value="P:amino sugar biosynthetic process"/>
    <property type="evidence" value="ECO:0007669"/>
    <property type="project" value="UniProtKB-ARBA"/>
</dbReference>
<dbReference type="InterPro" id="IPR029055">
    <property type="entry name" value="Ntn_hydrolases_N"/>
</dbReference>
<dbReference type="GO" id="GO:0005975">
    <property type="term" value="P:carbohydrate metabolic process"/>
    <property type="evidence" value="ECO:0007669"/>
    <property type="project" value="UniProtKB-UniRule"/>
</dbReference>
<evidence type="ECO:0000256" key="9">
    <source>
        <dbReference type="ARBA" id="ARBA00022962"/>
    </source>
</evidence>
<evidence type="ECO:0000313" key="14">
    <source>
        <dbReference type="Proteomes" id="UP000232196"/>
    </source>
</evidence>
<organism evidence="13 14">
    <name type="scientific">Leptospira hartskeerlii</name>
    <dbReference type="NCBI Taxonomy" id="2023177"/>
    <lineage>
        <taxon>Bacteria</taxon>
        <taxon>Pseudomonadati</taxon>
        <taxon>Spirochaetota</taxon>
        <taxon>Spirochaetia</taxon>
        <taxon>Leptospirales</taxon>
        <taxon>Leptospiraceae</taxon>
        <taxon>Leptospira</taxon>
    </lineage>
</organism>
<feature type="active site" description="For Fru-6P isomerization activity" evidence="10">
    <location>
        <position position="605"/>
    </location>
</feature>
<dbReference type="RefSeq" id="WP_100705726.1">
    <property type="nucleotide sequence ID" value="NZ_NPDL01000002.1"/>
</dbReference>
<dbReference type="Pfam" id="PF01380">
    <property type="entry name" value="SIS"/>
    <property type="match status" value="2"/>
</dbReference>
<evidence type="ECO:0000259" key="11">
    <source>
        <dbReference type="PROSITE" id="PS51278"/>
    </source>
</evidence>
<dbReference type="GO" id="GO:0005829">
    <property type="term" value="C:cytosol"/>
    <property type="evidence" value="ECO:0007669"/>
    <property type="project" value="TreeGrafter"/>
</dbReference>
<dbReference type="CDD" id="cd05008">
    <property type="entry name" value="SIS_GlmS_GlmD_1"/>
    <property type="match status" value="1"/>
</dbReference>
<dbReference type="GO" id="GO:0004360">
    <property type="term" value="F:glutamine-fructose-6-phosphate transaminase (isomerizing) activity"/>
    <property type="evidence" value="ECO:0007669"/>
    <property type="project" value="UniProtKB-UniRule"/>
</dbReference>
<dbReference type="FunFam" id="3.60.20.10:FF:000006">
    <property type="entry name" value="Glutamine--fructose-6-phosphate aminotransferase [isomerizing]"/>
    <property type="match status" value="1"/>
</dbReference>